<evidence type="ECO:0000259" key="3">
    <source>
        <dbReference type="PROSITE" id="PS50855"/>
    </source>
</evidence>
<dbReference type="GO" id="GO:0016020">
    <property type="term" value="C:membrane"/>
    <property type="evidence" value="ECO:0007669"/>
    <property type="project" value="InterPro"/>
</dbReference>
<dbReference type="InterPro" id="IPR023616">
    <property type="entry name" value="Cyt_c_oxase-like_su1_dom"/>
</dbReference>
<feature type="transmembrane region" description="Helical" evidence="2">
    <location>
        <begin position="243"/>
        <end position="264"/>
    </location>
</feature>
<dbReference type="GO" id="GO:0004129">
    <property type="term" value="F:cytochrome-c oxidase activity"/>
    <property type="evidence" value="ECO:0007669"/>
    <property type="project" value="InterPro"/>
</dbReference>
<keyword evidence="2" id="KW-0472">Membrane</keyword>
<dbReference type="SUPFAM" id="SSF81442">
    <property type="entry name" value="Cytochrome c oxidase subunit I-like"/>
    <property type="match status" value="1"/>
</dbReference>
<dbReference type="PROSITE" id="PS50855">
    <property type="entry name" value="COX1"/>
    <property type="match status" value="1"/>
</dbReference>
<dbReference type="GO" id="GO:0020037">
    <property type="term" value="F:heme binding"/>
    <property type="evidence" value="ECO:0007669"/>
    <property type="project" value="InterPro"/>
</dbReference>
<dbReference type="Proteomes" id="UP000885759">
    <property type="component" value="Unassembled WGS sequence"/>
</dbReference>
<dbReference type="PANTHER" id="PTHR10422">
    <property type="entry name" value="CYTOCHROME C OXIDASE SUBUNIT 1"/>
    <property type="match status" value="1"/>
</dbReference>
<name>A0A7C4Z9P8_9DEIN</name>
<dbReference type="InterPro" id="IPR000883">
    <property type="entry name" value="Cyt_C_Oxase_1"/>
</dbReference>
<dbReference type="PANTHER" id="PTHR10422:SF43">
    <property type="entry name" value="NITRIC OXIDE REDUCTASE SUBUNIT B"/>
    <property type="match status" value="1"/>
</dbReference>
<keyword evidence="2" id="KW-1133">Transmembrane helix</keyword>
<feature type="transmembrane region" description="Helical" evidence="2">
    <location>
        <begin position="20"/>
        <end position="42"/>
    </location>
</feature>
<gene>
    <name evidence="4" type="ORF">ENK37_08520</name>
</gene>
<sequence length="476" mass="53866">MSVFAHRQPKELYESQKLAIWYFVVAVTLFGAQILFGLLLAYQYIDPDFLYQKLSFMTNRTVHLNAMVVWLLVGMMGGVYWFLPIETGREVVGIKLAKFIWWVIVAGVTVVVLVYLLVQIGPGTAFTLWFINEGREYVEAPRWADFAIVAWVAIFLFNVIATTLAARRVTGLLGVLIFDLVALGALYTSGMHYTVNVTMDQYLWWWVVHLWVEATWEVLVGVVMGWSLMYLLGTPRKLIETWLFLEVALVFGTGILGLGHHYFWIGTPEYWIGLGGFFSALEPLPLVAMVVHAVYDSGAHRMHTVNKPALFWAITQAFGNFIGAGVWGFMQTLPQINMYSHGTQLAAAHGHFAFFGAYVGTVLTLVYIAVQNVGKRVQVPLNSKLWTWAWGLLVFGIIGIVASFTISGFAQTMIERAELGSTWNAFIQSYTHPWYTNTHWWRFWMGMLFLLGYVLLVWDLLTIGRKPAAAMEGAHD</sequence>
<evidence type="ECO:0000313" key="4">
    <source>
        <dbReference type="EMBL" id="HGY10076.1"/>
    </source>
</evidence>
<proteinExistence type="predicted"/>
<feature type="transmembrane region" description="Helical" evidence="2">
    <location>
        <begin position="62"/>
        <end position="83"/>
    </location>
</feature>
<dbReference type="GO" id="GO:0015990">
    <property type="term" value="P:electron transport coupled proton transport"/>
    <property type="evidence" value="ECO:0007669"/>
    <property type="project" value="TreeGrafter"/>
</dbReference>
<feature type="transmembrane region" description="Helical" evidence="2">
    <location>
        <begin position="99"/>
        <end position="131"/>
    </location>
</feature>
<feature type="transmembrane region" description="Helical" evidence="2">
    <location>
        <begin position="350"/>
        <end position="370"/>
    </location>
</feature>
<dbReference type="Gene3D" id="1.20.210.10">
    <property type="entry name" value="Cytochrome c oxidase-like, subunit I domain"/>
    <property type="match status" value="1"/>
</dbReference>
<comment type="caution">
    <text evidence="4">The sequence shown here is derived from an EMBL/GenBank/DDBJ whole genome shotgun (WGS) entry which is preliminary data.</text>
</comment>
<feature type="transmembrane region" description="Helical" evidence="2">
    <location>
        <begin position="309"/>
        <end position="330"/>
    </location>
</feature>
<accession>A0A7C4Z9P8</accession>
<evidence type="ECO:0000256" key="1">
    <source>
        <dbReference type="ARBA" id="ARBA00022660"/>
    </source>
</evidence>
<keyword evidence="1" id="KW-0249">Electron transport</keyword>
<feature type="transmembrane region" description="Helical" evidence="2">
    <location>
        <begin position="441"/>
        <end position="461"/>
    </location>
</feature>
<dbReference type="EMBL" id="DRPZ01000217">
    <property type="protein sequence ID" value="HGY10076.1"/>
    <property type="molecule type" value="Genomic_DNA"/>
</dbReference>
<dbReference type="InterPro" id="IPR036927">
    <property type="entry name" value="Cyt_c_oxase-like_su1_sf"/>
</dbReference>
<protein>
    <submittedName>
        <fullName evidence="4">Nitric-oxide reductase</fullName>
    </submittedName>
</protein>
<keyword evidence="2" id="KW-0812">Transmembrane</keyword>
<feature type="transmembrane region" description="Helical" evidence="2">
    <location>
        <begin position="390"/>
        <end position="414"/>
    </location>
</feature>
<feature type="transmembrane region" description="Helical" evidence="2">
    <location>
        <begin position="172"/>
        <end position="191"/>
    </location>
</feature>
<evidence type="ECO:0000256" key="2">
    <source>
        <dbReference type="SAM" id="Phobius"/>
    </source>
</evidence>
<feature type="transmembrane region" description="Helical" evidence="2">
    <location>
        <begin position="203"/>
        <end position="231"/>
    </location>
</feature>
<dbReference type="GO" id="GO:0022904">
    <property type="term" value="P:respiratory electron transport chain"/>
    <property type="evidence" value="ECO:0007669"/>
    <property type="project" value="TreeGrafter"/>
</dbReference>
<dbReference type="GO" id="GO:0009060">
    <property type="term" value="P:aerobic respiration"/>
    <property type="evidence" value="ECO:0007669"/>
    <property type="project" value="InterPro"/>
</dbReference>
<feature type="transmembrane region" description="Helical" evidence="2">
    <location>
        <begin position="270"/>
        <end position="297"/>
    </location>
</feature>
<feature type="transmembrane region" description="Helical" evidence="2">
    <location>
        <begin position="143"/>
        <end position="165"/>
    </location>
</feature>
<organism evidence="4">
    <name type="scientific">Oceanithermus profundus</name>
    <dbReference type="NCBI Taxonomy" id="187137"/>
    <lineage>
        <taxon>Bacteria</taxon>
        <taxon>Thermotogati</taxon>
        <taxon>Deinococcota</taxon>
        <taxon>Deinococci</taxon>
        <taxon>Thermales</taxon>
        <taxon>Thermaceae</taxon>
        <taxon>Oceanithermus</taxon>
    </lineage>
</organism>
<dbReference type="AlphaFoldDB" id="A0A7C4Z9P8"/>
<feature type="domain" description="Cytochrome oxidase subunit I profile" evidence="3">
    <location>
        <begin position="14"/>
        <end position="476"/>
    </location>
</feature>
<keyword evidence="1" id="KW-0813">Transport</keyword>
<dbReference type="Pfam" id="PF00115">
    <property type="entry name" value="COX1"/>
    <property type="match status" value="1"/>
</dbReference>
<reference evidence="4" key="1">
    <citation type="journal article" date="2020" name="mSystems">
        <title>Genome- and Community-Level Interaction Insights into Carbon Utilization and Element Cycling Functions of Hydrothermarchaeota in Hydrothermal Sediment.</title>
        <authorList>
            <person name="Zhou Z."/>
            <person name="Liu Y."/>
            <person name="Xu W."/>
            <person name="Pan J."/>
            <person name="Luo Z.H."/>
            <person name="Li M."/>
        </authorList>
    </citation>
    <scope>NUCLEOTIDE SEQUENCE [LARGE SCALE GENOMIC DNA]</scope>
    <source>
        <strain evidence="4">HyVt-570</strain>
    </source>
</reference>
<keyword evidence="1" id="KW-0679">Respiratory chain</keyword>